<sequence>MEADGQIAEPLSKRNFAAEGFNFVRSIIGCGILVVPFAFTQTGVAGGVLSLVVISLATIFASEKLIKVKYCAISILCTHEISTYRDKTGEIDNDLLQTRVDRMQTYFTHHMKLQKIGELALSTTGSFLLRMGILLNRFGVAISCHILFGTTLYYTLYPEMPEVDPVEVFVGMNDTTPHAAAFILSKASSTLLIVFVLVPLPIYLACILVGRSRCFSPLGITVTIVLVIVVCIGFVYSCIGFQMAQNIEVLSGKEIFIGFAGMLTAFDIIPIVIPLEEKMYGANRIDRFKPSIRAVVGSFGVFVLLYGTIGYLAFGSTSNQLLSTNFEIGIVSYVLDGLLLLLASIAYVVPITPVLAYVDVKLFSVGAVLGPKEEEASIANDVAAKRVGDEGEGLDEWEIGDDADGRNILEGVEQAILETLDLNTEISKSVALWKRLVARASVVIIGAGLAILMRDFYAYFMAFVGAATSAPLLFIAPAYLHLALDRSTTISRVSMAIDVAFIVFGLIVSIGGVTNKSKLKTYCRAYYQMFIIFGFYGIQKYILFITILYQLNIGIESYLRVFGLSKPECAIVD</sequence>
<protein>
    <recommendedName>
        <fullName evidence="6">Amino acid transporter transmembrane domain-containing protein</fullName>
    </recommendedName>
</protein>
<feature type="transmembrane region" description="Helical" evidence="5">
    <location>
        <begin position="222"/>
        <end position="243"/>
    </location>
</feature>
<evidence type="ECO:0000256" key="1">
    <source>
        <dbReference type="ARBA" id="ARBA00004141"/>
    </source>
</evidence>
<feature type="transmembrane region" description="Helical" evidence="5">
    <location>
        <begin position="45"/>
        <end position="62"/>
    </location>
</feature>
<keyword evidence="3 5" id="KW-1133">Transmembrane helix</keyword>
<reference evidence="8" key="3">
    <citation type="submission" date="2015-06" db="UniProtKB">
        <authorList>
            <consortium name="EnsemblMetazoa"/>
        </authorList>
    </citation>
    <scope>IDENTIFICATION</scope>
</reference>
<organism evidence="7">
    <name type="scientific">Capitella teleta</name>
    <name type="common">Polychaete worm</name>
    <dbReference type="NCBI Taxonomy" id="283909"/>
    <lineage>
        <taxon>Eukaryota</taxon>
        <taxon>Metazoa</taxon>
        <taxon>Spiralia</taxon>
        <taxon>Lophotrochozoa</taxon>
        <taxon>Annelida</taxon>
        <taxon>Polychaeta</taxon>
        <taxon>Sedentaria</taxon>
        <taxon>Scolecida</taxon>
        <taxon>Capitellidae</taxon>
        <taxon>Capitella</taxon>
    </lineage>
</organism>
<gene>
    <name evidence="7" type="ORF">CAPTEDRAFT_213307</name>
</gene>
<feature type="transmembrane region" description="Helical" evidence="5">
    <location>
        <begin position="191"/>
        <end position="210"/>
    </location>
</feature>
<evidence type="ECO:0000313" key="9">
    <source>
        <dbReference type="Proteomes" id="UP000014760"/>
    </source>
</evidence>
<evidence type="ECO:0000256" key="3">
    <source>
        <dbReference type="ARBA" id="ARBA00022989"/>
    </source>
</evidence>
<keyword evidence="2 5" id="KW-0812">Transmembrane</keyword>
<dbReference type="AlphaFoldDB" id="R7UQL2"/>
<evidence type="ECO:0000259" key="6">
    <source>
        <dbReference type="Pfam" id="PF01490"/>
    </source>
</evidence>
<dbReference type="OrthoDB" id="1684102at2759"/>
<keyword evidence="9" id="KW-1185">Reference proteome</keyword>
<dbReference type="EMBL" id="KB299137">
    <property type="protein sequence ID" value="ELU08398.1"/>
    <property type="molecule type" value="Genomic_DNA"/>
</dbReference>
<dbReference type="InterPro" id="IPR013057">
    <property type="entry name" value="AA_transpt_TM"/>
</dbReference>
<dbReference type="STRING" id="283909.R7UQL2"/>
<feature type="transmembrane region" description="Helical" evidence="5">
    <location>
        <begin position="21"/>
        <end position="39"/>
    </location>
</feature>
<feature type="transmembrane region" description="Helical" evidence="5">
    <location>
        <begin position="459"/>
        <end position="481"/>
    </location>
</feature>
<feature type="transmembrane region" description="Helical" evidence="5">
    <location>
        <begin position="493"/>
        <end position="513"/>
    </location>
</feature>
<evidence type="ECO:0000256" key="4">
    <source>
        <dbReference type="ARBA" id="ARBA00023136"/>
    </source>
</evidence>
<dbReference type="GO" id="GO:0015179">
    <property type="term" value="F:L-amino acid transmembrane transporter activity"/>
    <property type="evidence" value="ECO:0007669"/>
    <property type="project" value="TreeGrafter"/>
</dbReference>
<evidence type="ECO:0000256" key="5">
    <source>
        <dbReference type="SAM" id="Phobius"/>
    </source>
</evidence>
<dbReference type="HOGENOM" id="CLU_045035_0_0_1"/>
<comment type="subcellular location">
    <subcellularLocation>
        <location evidence="1">Membrane</location>
        <topology evidence="1">Multi-pass membrane protein</topology>
    </subcellularLocation>
</comment>
<feature type="transmembrane region" description="Helical" evidence="5">
    <location>
        <begin position="334"/>
        <end position="358"/>
    </location>
</feature>
<dbReference type="Proteomes" id="UP000014760">
    <property type="component" value="Unassembled WGS sequence"/>
</dbReference>
<proteinExistence type="predicted"/>
<dbReference type="PANTHER" id="PTHR22950">
    <property type="entry name" value="AMINO ACID TRANSPORTER"/>
    <property type="match status" value="1"/>
</dbReference>
<reference evidence="7 9" key="2">
    <citation type="journal article" date="2013" name="Nature">
        <title>Insights into bilaterian evolution from three spiralian genomes.</title>
        <authorList>
            <person name="Simakov O."/>
            <person name="Marletaz F."/>
            <person name="Cho S.J."/>
            <person name="Edsinger-Gonzales E."/>
            <person name="Havlak P."/>
            <person name="Hellsten U."/>
            <person name="Kuo D.H."/>
            <person name="Larsson T."/>
            <person name="Lv J."/>
            <person name="Arendt D."/>
            <person name="Savage R."/>
            <person name="Osoegawa K."/>
            <person name="de Jong P."/>
            <person name="Grimwood J."/>
            <person name="Chapman J.A."/>
            <person name="Shapiro H."/>
            <person name="Aerts A."/>
            <person name="Otillar R.P."/>
            <person name="Terry A.Y."/>
            <person name="Boore J.L."/>
            <person name="Grigoriev I.V."/>
            <person name="Lindberg D.R."/>
            <person name="Seaver E.C."/>
            <person name="Weisblat D.A."/>
            <person name="Putnam N.H."/>
            <person name="Rokhsar D.S."/>
        </authorList>
    </citation>
    <scope>NUCLEOTIDE SEQUENCE</scope>
    <source>
        <strain evidence="7 9">I ESC-2004</strain>
    </source>
</reference>
<evidence type="ECO:0000256" key="2">
    <source>
        <dbReference type="ARBA" id="ARBA00022692"/>
    </source>
</evidence>
<dbReference type="EnsemblMetazoa" id="CapteT213307">
    <property type="protein sequence ID" value="CapteP213307"/>
    <property type="gene ID" value="CapteG213307"/>
</dbReference>
<feature type="domain" description="Amino acid transporter transmembrane" evidence="6">
    <location>
        <begin position="21"/>
        <end position="514"/>
    </location>
</feature>
<feature type="transmembrane region" description="Helical" evidence="5">
    <location>
        <begin position="138"/>
        <end position="156"/>
    </location>
</feature>
<evidence type="ECO:0000313" key="7">
    <source>
        <dbReference type="EMBL" id="ELU08398.1"/>
    </source>
</evidence>
<name>R7UQL2_CAPTE</name>
<accession>R7UQL2</accession>
<evidence type="ECO:0000313" key="8">
    <source>
        <dbReference type="EnsemblMetazoa" id="CapteP213307"/>
    </source>
</evidence>
<reference evidence="9" key="1">
    <citation type="submission" date="2012-12" db="EMBL/GenBank/DDBJ databases">
        <authorList>
            <person name="Hellsten U."/>
            <person name="Grimwood J."/>
            <person name="Chapman J.A."/>
            <person name="Shapiro H."/>
            <person name="Aerts A."/>
            <person name="Otillar R.P."/>
            <person name="Terry A.Y."/>
            <person name="Boore J.L."/>
            <person name="Simakov O."/>
            <person name="Marletaz F."/>
            <person name="Cho S.-J."/>
            <person name="Edsinger-Gonzales E."/>
            <person name="Havlak P."/>
            <person name="Kuo D.-H."/>
            <person name="Larsson T."/>
            <person name="Lv J."/>
            <person name="Arendt D."/>
            <person name="Savage R."/>
            <person name="Osoegawa K."/>
            <person name="de Jong P."/>
            <person name="Lindberg D.R."/>
            <person name="Seaver E.C."/>
            <person name="Weisblat D.A."/>
            <person name="Putnam N.H."/>
            <person name="Grigoriev I.V."/>
            <person name="Rokhsar D.S."/>
        </authorList>
    </citation>
    <scope>NUCLEOTIDE SEQUENCE</scope>
    <source>
        <strain evidence="9">I ESC-2004</strain>
    </source>
</reference>
<feature type="transmembrane region" description="Helical" evidence="5">
    <location>
        <begin position="436"/>
        <end position="453"/>
    </location>
</feature>
<dbReference type="Pfam" id="PF01490">
    <property type="entry name" value="Aa_trans"/>
    <property type="match status" value="1"/>
</dbReference>
<dbReference type="GO" id="GO:0005774">
    <property type="term" value="C:vacuolar membrane"/>
    <property type="evidence" value="ECO:0007669"/>
    <property type="project" value="TreeGrafter"/>
</dbReference>
<feature type="transmembrane region" description="Helical" evidence="5">
    <location>
        <begin position="525"/>
        <end position="549"/>
    </location>
</feature>
<feature type="transmembrane region" description="Helical" evidence="5">
    <location>
        <begin position="255"/>
        <end position="273"/>
    </location>
</feature>
<feature type="transmembrane region" description="Helical" evidence="5">
    <location>
        <begin position="294"/>
        <end position="314"/>
    </location>
</feature>
<keyword evidence="4 5" id="KW-0472">Membrane</keyword>
<dbReference type="EMBL" id="AMQN01001091">
    <property type="status" value="NOT_ANNOTATED_CDS"/>
    <property type="molecule type" value="Genomic_DNA"/>
</dbReference>
<dbReference type="PANTHER" id="PTHR22950:SF349">
    <property type="entry name" value="AMINO ACID TRANSPORTER TRANSMEMBRANE DOMAIN-CONTAINING PROTEIN"/>
    <property type="match status" value="1"/>
</dbReference>